<dbReference type="SUPFAM" id="SSF109998">
    <property type="entry name" value="Triger factor/SurA peptide-binding domain-like"/>
    <property type="match status" value="1"/>
</dbReference>
<dbReference type="GO" id="GO:0016853">
    <property type="term" value="F:isomerase activity"/>
    <property type="evidence" value="ECO:0007669"/>
    <property type="project" value="UniProtKB-KW"/>
</dbReference>
<comment type="caution">
    <text evidence="11">The sequence shown here is derived from an EMBL/GenBank/DDBJ whole genome shotgun (WGS) entry which is preliminary data.</text>
</comment>
<keyword evidence="12" id="KW-1185">Reference proteome</keyword>
<evidence type="ECO:0000313" key="12">
    <source>
        <dbReference type="Proteomes" id="UP001589795"/>
    </source>
</evidence>
<keyword evidence="8 11" id="KW-0413">Isomerase</keyword>
<evidence type="ECO:0000256" key="9">
    <source>
        <dbReference type="SAM" id="MobiDB-lite"/>
    </source>
</evidence>
<name>A0ABV6CFR3_9RHOB</name>
<dbReference type="InterPro" id="IPR027304">
    <property type="entry name" value="Trigger_fact/SurA_dom_sf"/>
</dbReference>
<keyword evidence="5 8" id="KW-0697">Rotamase</keyword>
<comment type="catalytic activity">
    <reaction evidence="1">
        <text>[protein]-peptidylproline (omega=180) = [protein]-peptidylproline (omega=0)</text>
        <dbReference type="Rhea" id="RHEA:16237"/>
        <dbReference type="Rhea" id="RHEA-COMP:10747"/>
        <dbReference type="Rhea" id="RHEA-COMP:10748"/>
        <dbReference type="ChEBI" id="CHEBI:83833"/>
        <dbReference type="ChEBI" id="CHEBI:83834"/>
        <dbReference type="EC" id="5.2.1.8"/>
    </reaction>
</comment>
<evidence type="ECO:0000256" key="3">
    <source>
        <dbReference type="ARBA" id="ARBA00013194"/>
    </source>
</evidence>
<accession>A0ABV6CFR3</accession>
<dbReference type="Pfam" id="PF00639">
    <property type="entry name" value="Rotamase"/>
    <property type="match status" value="1"/>
</dbReference>
<organism evidence="11 12">
    <name type="scientific">Paracoccus rhizosphaerae</name>
    <dbReference type="NCBI Taxonomy" id="1133347"/>
    <lineage>
        <taxon>Bacteria</taxon>
        <taxon>Pseudomonadati</taxon>
        <taxon>Pseudomonadota</taxon>
        <taxon>Alphaproteobacteria</taxon>
        <taxon>Rhodobacterales</taxon>
        <taxon>Paracoccaceae</taxon>
        <taxon>Paracoccus</taxon>
    </lineage>
</organism>
<dbReference type="InterPro" id="IPR000297">
    <property type="entry name" value="PPIase_PpiC"/>
</dbReference>
<evidence type="ECO:0000256" key="7">
    <source>
        <dbReference type="ARBA" id="ARBA00031484"/>
    </source>
</evidence>
<dbReference type="Gene3D" id="3.10.50.40">
    <property type="match status" value="1"/>
</dbReference>
<comment type="similarity">
    <text evidence="2">Belongs to the PpiC/parvulin rotamase family.</text>
</comment>
<dbReference type="PANTHER" id="PTHR47245:SF2">
    <property type="entry name" value="PEPTIDYL-PROLYL CIS-TRANS ISOMERASE HP_0175-RELATED"/>
    <property type="match status" value="1"/>
</dbReference>
<dbReference type="EMBL" id="JBHLWQ010000048">
    <property type="protein sequence ID" value="MFC0199576.1"/>
    <property type="molecule type" value="Genomic_DNA"/>
</dbReference>
<dbReference type="PANTHER" id="PTHR47245">
    <property type="entry name" value="PEPTIDYLPROLYL ISOMERASE"/>
    <property type="match status" value="1"/>
</dbReference>
<gene>
    <name evidence="11" type="ORF">ACFFIZ_04430</name>
</gene>
<evidence type="ECO:0000256" key="6">
    <source>
        <dbReference type="ARBA" id="ARBA00030642"/>
    </source>
</evidence>
<dbReference type="InterPro" id="IPR050245">
    <property type="entry name" value="PrsA_foldase"/>
</dbReference>
<dbReference type="InterPro" id="IPR046357">
    <property type="entry name" value="PPIase_dom_sf"/>
</dbReference>
<sequence length="287" mass="31083">MMSACQSGGCGGGTAPRMPPPPTFSEVRVNGVEIDPDAIAREIQHHPAPDGETAWTEAARALAIRELLLQEAERLSVTAEPEADEASRLEAEPDAVIAALLDREVVPQTPDEDECRRFYDAQKVKFRTADLFEASHILIEPEGGDQAAWAAAEAQADAVIAEVGDDPAAFAKAARDVSSCPSAAQDGSLGQVRRGELVPQVQKVLERLKPGWTHRAPVRSKFGWHVLRLQRRIEGQELPFEVVRDRIADTLEARSWSIEAARYVGRLAQQAQVEGITIEPDTGSGAA</sequence>
<evidence type="ECO:0000256" key="1">
    <source>
        <dbReference type="ARBA" id="ARBA00000971"/>
    </source>
</evidence>
<dbReference type="RefSeq" id="WP_265508163.1">
    <property type="nucleotide sequence ID" value="NZ_JAOTBE010000059.1"/>
</dbReference>
<dbReference type="SUPFAM" id="SSF54534">
    <property type="entry name" value="FKBP-like"/>
    <property type="match status" value="1"/>
</dbReference>
<protein>
    <recommendedName>
        <fullName evidence="4">Parvulin-like PPIase</fullName>
        <ecNumber evidence="3">5.2.1.8</ecNumber>
    </recommendedName>
    <alternativeName>
        <fullName evidence="6">Peptidyl-prolyl cis-trans isomerase plp</fullName>
    </alternativeName>
    <alternativeName>
        <fullName evidence="7">Rotamase plp</fullName>
    </alternativeName>
</protein>
<dbReference type="PROSITE" id="PS50198">
    <property type="entry name" value="PPIC_PPIASE_2"/>
    <property type="match status" value="1"/>
</dbReference>
<evidence type="ECO:0000259" key="10">
    <source>
        <dbReference type="PROSITE" id="PS50198"/>
    </source>
</evidence>
<evidence type="ECO:0000256" key="2">
    <source>
        <dbReference type="ARBA" id="ARBA00007656"/>
    </source>
</evidence>
<feature type="domain" description="PpiC" evidence="10">
    <location>
        <begin position="129"/>
        <end position="231"/>
    </location>
</feature>
<dbReference type="EC" id="5.2.1.8" evidence="3"/>
<reference evidence="11 12" key="1">
    <citation type="submission" date="2024-09" db="EMBL/GenBank/DDBJ databases">
        <authorList>
            <person name="Sun Q."/>
            <person name="Mori K."/>
        </authorList>
    </citation>
    <scope>NUCLEOTIDE SEQUENCE [LARGE SCALE GENOMIC DNA]</scope>
    <source>
        <strain evidence="11 12">CCM 7904</strain>
    </source>
</reference>
<evidence type="ECO:0000256" key="8">
    <source>
        <dbReference type="PROSITE-ProRule" id="PRU00278"/>
    </source>
</evidence>
<dbReference type="Proteomes" id="UP001589795">
    <property type="component" value="Unassembled WGS sequence"/>
</dbReference>
<evidence type="ECO:0000313" key="11">
    <source>
        <dbReference type="EMBL" id="MFC0199576.1"/>
    </source>
</evidence>
<evidence type="ECO:0000256" key="5">
    <source>
        <dbReference type="ARBA" id="ARBA00023110"/>
    </source>
</evidence>
<proteinExistence type="inferred from homology"/>
<feature type="region of interest" description="Disordered" evidence="9">
    <location>
        <begin position="1"/>
        <end position="27"/>
    </location>
</feature>
<evidence type="ECO:0000256" key="4">
    <source>
        <dbReference type="ARBA" id="ARBA00018370"/>
    </source>
</evidence>